<comment type="caution">
    <text evidence="1">The sequence shown here is derived from an EMBL/GenBank/DDBJ whole genome shotgun (WGS) entry which is preliminary data.</text>
</comment>
<keyword evidence="2" id="KW-1185">Reference proteome</keyword>
<dbReference type="EMBL" id="JAIWYP010000009">
    <property type="protein sequence ID" value="KAH3775774.1"/>
    <property type="molecule type" value="Genomic_DNA"/>
</dbReference>
<gene>
    <name evidence="1" type="ORF">DPMN_177180</name>
</gene>
<proteinExistence type="predicted"/>
<evidence type="ECO:0000313" key="2">
    <source>
        <dbReference type="Proteomes" id="UP000828390"/>
    </source>
</evidence>
<accession>A0A9D4IJZ1</accession>
<sequence length="86" mass="9902">MAFQKVVEWFNYLSIVLSIPSVKTSKARKLSQFLNVFGCWPFSDRTGLFRVSGDAIFTDHMTKVHHRCHKELTFGGFDLQTIFSKA</sequence>
<dbReference type="Proteomes" id="UP000828390">
    <property type="component" value="Unassembled WGS sequence"/>
</dbReference>
<name>A0A9D4IJZ1_DREPO</name>
<organism evidence="1 2">
    <name type="scientific">Dreissena polymorpha</name>
    <name type="common">Zebra mussel</name>
    <name type="synonym">Mytilus polymorpha</name>
    <dbReference type="NCBI Taxonomy" id="45954"/>
    <lineage>
        <taxon>Eukaryota</taxon>
        <taxon>Metazoa</taxon>
        <taxon>Spiralia</taxon>
        <taxon>Lophotrochozoa</taxon>
        <taxon>Mollusca</taxon>
        <taxon>Bivalvia</taxon>
        <taxon>Autobranchia</taxon>
        <taxon>Heteroconchia</taxon>
        <taxon>Euheterodonta</taxon>
        <taxon>Imparidentia</taxon>
        <taxon>Neoheterodontei</taxon>
        <taxon>Myida</taxon>
        <taxon>Dreissenoidea</taxon>
        <taxon>Dreissenidae</taxon>
        <taxon>Dreissena</taxon>
    </lineage>
</organism>
<reference evidence="1" key="2">
    <citation type="submission" date="2020-11" db="EMBL/GenBank/DDBJ databases">
        <authorList>
            <person name="McCartney M.A."/>
            <person name="Auch B."/>
            <person name="Kono T."/>
            <person name="Mallez S."/>
            <person name="Becker A."/>
            <person name="Gohl D.M."/>
            <person name="Silverstein K.A.T."/>
            <person name="Koren S."/>
            <person name="Bechman K.B."/>
            <person name="Herman A."/>
            <person name="Abrahante J.E."/>
            <person name="Garbe J."/>
        </authorList>
    </citation>
    <scope>NUCLEOTIDE SEQUENCE</scope>
    <source>
        <strain evidence="1">Duluth1</strain>
        <tissue evidence="1">Whole animal</tissue>
    </source>
</reference>
<protein>
    <submittedName>
        <fullName evidence="1">Uncharacterized protein</fullName>
    </submittedName>
</protein>
<reference evidence="1" key="1">
    <citation type="journal article" date="2019" name="bioRxiv">
        <title>The Genome of the Zebra Mussel, Dreissena polymorpha: A Resource for Invasive Species Research.</title>
        <authorList>
            <person name="McCartney M.A."/>
            <person name="Auch B."/>
            <person name="Kono T."/>
            <person name="Mallez S."/>
            <person name="Zhang Y."/>
            <person name="Obille A."/>
            <person name="Becker A."/>
            <person name="Abrahante J.E."/>
            <person name="Garbe J."/>
            <person name="Badalamenti J.P."/>
            <person name="Herman A."/>
            <person name="Mangelson H."/>
            <person name="Liachko I."/>
            <person name="Sullivan S."/>
            <person name="Sone E.D."/>
            <person name="Koren S."/>
            <person name="Silverstein K.A.T."/>
            <person name="Beckman K.B."/>
            <person name="Gohl D.M."/>
        </authorList>
    </citation>
    <scope>NUCLEOTIDE SEQUENCE</scope>
    <source>
        <strain evidence="1">Duluth1</strain>
        <tissue evidence="1">Whole animal</tissue>
    </source>
</reference>
<dbReference type="AlphaFoldDB" id="A0A9D4IJZ1"/>
<evidence type="ECO:0000313" key="1">
    <source>
        <dbReference type="EMBL" id="KAH3775774.1"/>
    </source>
</evidence>